<protein>
    <submittedName>
        <fullName evidence="2">Alpha/beta hydrolase</fullName>
    </submittedName>
</protein>
<gene>
    <name evidence="2" type="ORF">ED312_01720</name>
</gene>
<dbReference type="Proteomes" id="UP000267469">
    <property type="component" value="Unassembled WGS sequence"/>
</dbReference>
<dbReference type="Pfam" id="PF00561">
    <property type="entry name" value="Abhydrolase_1"/>
    <property type="match status" value="1"/>
</dbReference>
<sequence>MKTILLSAGTVFLSFILAVGQTKNKPSASGYAPVNGQEIYYEIHGEGKPVILLHGAYMTIGMNWGDIIPVLSGTRKVIAVEMQGHGHTADTERAFNYKSLASDVAGVLKHLNIPEADIIGYSFGGTIALKTGIDYPEMIRKIIIISSTYKMEGWIPRVREAIHTMQPDFLDQTPLKTEYEKVAPDPGHWRPFIEKFIAFDREGYDLGAENIGKLKSPVLFVMGDNDGVDLNHIAEMYRLCGGGVSGDMEGIPESQLAILPGKSHVGLMMDTKGILSAIIPFLEDTPPPPSFLPEPQH</sequence>
<dbReference type="PRINTS" id="PR00111">
    <property type="entry name" value="ABHYDROLASE"/>
</dbReference>
<dbReference type="OrthoDB" id="9780932at2"/>
<reference evidence="2 3" key="1">
    <citation type="submission" date="2018-10" db="EMBL/GenBank/DDBJ databases">
        <title>Sinomicrobium pectinilyticum sp. nov., a pectinase-producing bacterium isolated from alkaline and saline soil, and emended description of the genus Sinomicrobium.</title>
        <authorList>
            <person name="Cheng B."/>
            <person name="Li C."/>
            <person name="Lai Q."/>
            <person name="Du M."/>
            <person name="Shao Z."/>
            <person name="Xu P."/>
            <person name="Yang C."/>
        </authorList>
    </citation>
    <scope>NUCLEOTIDE SEQUENCE [LARGE SCALE GENOMIC DNA]</scope>
    <source>
        <strain evidence="2 3">5DNS001</strain>
    </source>
</reference>
<dbReference type="EMBL" id="RJTM01000006">
    <property type="protein sequence ID" value="RNL94478.1"/>
    <property type="molecule type" value="Genomic_DNA"/>
</dbReference>
<dbReference type="PANTHER" id="PTHR46331:SF2">
    <property type="entry name" value="VALACYCLOVIR HYDROLASE"/>
    <property type="match status" value="1"/>
</dbReference>
<accession>A0A3N0F2U5</accession>
<dbReference type="RefSeq" id="WP_123214273.1">
    <property type="nucleotide sequence ID" value="NZ_RJTM01000006.1"/>
</dbReference>
<dbReference type="InterPro" id="IPR000073">
    <property type="entry name" value="AB_hydrolase_1"/>
</dbReference>
<keyword evidence="3" id="KW-1185">Reference proteome</keyword>
<evidence type="ECO:0000313" key="3">
    <source>
        <dbReference type="Proteomes" id="UP000267469"/>
    </source>
</evidence>
<organism evidence="2 3">
    <name type="scientific">Sinomicrobium pectinilyticum</name>
    <dbReference type="NCBI Taxonomy" id="1084421"/>
    <lineage>
        <taxon>Bacteria</taxon>
        <taxon>Pseudomonadati</taxon>
        <taxon>Bacteroidota</taxon>
        <taxon>Flavobacteriia</taxon>
        <taxon>Flavobacteriales</taxon>
        <taxon>Flavobacteriaceae</taxon>
        <taxon>Sinomicrobium</taxon>
    </lineage>
</organism>
<dbReference type="SUPFAM" id="SSF53474">
    <property type="entry name" value="alpha/beta-Hydrolases"/>
    <property type="match status" value="1"/>
</dbReference>
<dbReference type="PANTHER" id="PTHR46331">
    <property type="entry name" value="VALACYCLOVIR HYDROLASE"/>
    <property type="match status" value="1"/>
</dbReference>
<evidence type="ECO:0000259" key="1">
    <source>
        <dbReference type="Pfam" id="PF00561"/>
    </source>
</evidence>
<dbReference type="AlphaFoldDB" id="A0A3N0F2U5"/>
<feature type="domain" description="AB hydrolase-1" evidence="1">
    <location>
        <begin position="48"/>
        <end position="147"/>
    </location>
</feature>
<dbReference type="GO" id="GO:0017171">
    <property type="term" value="F:serine hydrolase activity"/>
    <property type="evidence" value="ECO:0007669"/>
    <property type="project" value="TreeGrafter"/>
</dbReference>
<comment type="caution">
    <text evidence="2">The sequence shown here is derived from an EMBL/GenBank/DDBJ whole genome shotgun (WGS) entry which is preliminary data.</text>
</comment>
<dbReference type="InterPro" id="IPR029058">
    <property type="entry name" value="AB_hydrolase_fold"/>
</dbReference>
<evidence type="ECO:0000313" key="2">
    <source>
        <dbReference type="EMBL" id="RNL94478.1"/>
    </source>
</evidence>
<dbReference type="Gene3D" id="3.40.50.1820">
    <property type="entry name" value="alpha/beta hydrolase"/>
    <property type="match status" value="1"/>
</dbReference>
<name>A0A3N0F2U5_SINP1</name>
<proteinExistence type="predicted"/>
<keyword evidence="2" id="KW-0378">Hydrolase</keyword>